<dbReference type="PANTHER" id="PTHR30250">
    <property type="entry name" value="PST FAMILY PREDICTED COLANIC ACID TRANSPORTER"/>
    <property type="match status" value="1"/>
</dbReference>
<name>A0A853FKQ4_9BURK</name>
<evidence type="ECO:0000313" key="7">
    <source>
        <dbReference type="EMBL" id="NYT38951.1"/>
    </source>
</evidence>
<evidence type="ECO:0000256" key="3">
    <source>
        <dbReference type="ARBA" id="ARBA00022692"/>
    </source>
</evidence>
<comment type="caution">
    <text evidence="7">The sequence shown here is derived from an EMBL/GenBank/DDBJ whole genome shotgun (WGS) entry which is preliminary data.</text>
</comment>
<dbReference type="Proteomes" id="UP000580517">
    <property type="component" value="Unassembled WGS sequence"/>
</dbReference>
<feature type="transmembrane region" description="Helical" evidence="6">
    <location>
        <begin position="392"/>
        <end position="411"/>
    </location>
</feature>
<keyword evidence="2" id="KW-1003">Cell membrane</keyword>
<keyword evidence="4 6" id="KW-1133">Transmembrane helix</keyword>
<feature type="transmembrane region" description="Helical" evidence="6">
    <location>
        <begin position="454"/>
        <end position="473"/>
    </location>
</feature>
<feature type="transmembrane region" description="Helical" evidence="6">
    <location>
        <begin position="423"/>
        <end position="442"/>
    </location>
</feature>
<feature type="transmembrane region" description="Helical" evidence="6">
    <location>
        <begin position="20"/>
        <end position="41"/>
    </location>
</feature>
<dbReference type="AlphaFoldDB" id="A0A853FKQ4"/>
<keyword evidence="5 6" id="KW-0472">Membrane</keyword>
<proteinExistence type="predicted"/>
<evidence type="ECO:0000313" key="8">
    <source>
        <dbReference type="Proteomes" id="UP000580517"/>
    </source>
</evidence>
<keyword evidence="3 6" id="KW-0812">Transmembrane</keyword>
<dbReference type="OrthoDB" id="3831435at2"/>
<evidence type="ECO:0000256" key="2">
    <source>
        <dbReference type="ARBA" id="ARBA00022475"/>
    </source>
</evidence>
<evidence type="ECO:0000256" key="1">
    <source>
        <dbReference type="ARBA" id="ARBA00004651"/>
    </source>
</evidence>
<dbReference type="GO" id="GO:0005886">
    <property type="term" value="C:plasma membrane"/>
    <property type="evidence" value="ECO:0007669"/>
    <property type="project" value="UniProtKB-SubCell"/>
</dbReference>
<evidence type="ECO:0000256" key="4">
    <source>
        <dbReference type="ARBA" id="ARBA00022989"/>
    </source>
</evidence>
<keyword evidence="8" id="KW-1185">Reference proteome</keyword>
<feature type="transmembrane region" description="Helical" evidence="6">
    <location>
        <begin position="125"/>
        <end position="146"/>
    </location>
</feature>
<dbReference type="InterPro" id="IPR050833">
    <property type="entry name" value="Poly_Biosynth_Transport"/>
</dbReference>
<feature type="transmembrane region" description="Helical" evidence="6">
    <location>
        <begin position="86"/>
        <end position="105"/>
    </location>
</feature>
<evidence type="ECO:0000256" key="6">
    <source>
        <dbReference type="SAM" id="Phobius"/>
    </source>
</evidence>
<comment type="subcellular location">
    <subcellularLocation>
        <location evidence="1">Cell membrane</location>
        <topology evidence="1">Multi-pass membrane protein</topology>
    </subcellularLocation>
</comment>
<feature type="transmembrane region" description="Helical" evidence="6">
    <location>
        <begin position="48"/>
        <end position="66"/>
    </location>
</feature>
<organism evidence="7 8">
    <name type="scientific">Allopusillimonas soli</name>
    <dbReference type="NCBI Taxonomy" id="659016"/>
    <lineage>
        <taxon>Bacteria</taxon>
        <taxon>Pseudomonadati</taxon>
        <taxon>Pseudomonadota</taxon>
        <taxon>Betaproteobacteria</taxon>
        <taxon>Burkholderiales</taxon>
        <taxon>Alcaligenaceae</taxon>
        <taxon>Allopusillimonas</taxon>
    </lineage>
</organism>
<protein>
    <submittedName>
        <fullName evidence="7">Oligosaccharide flippase family protein</fullName>
    </submittedName>
</protein>
<feature type="transmembrane region" description="Helical" evidence="6">
    <location>
        <begin position="343"/>
        <end position="360"/>
    </location>
</feature>
<feature type="transmembrane region" description="Helical" evidence="6">
    <location>
        <begin position="367"/>
        <end position="386"/>
    </location>
</feature>
<reference evidence="7 8" key="1">
    <citation type="submission" date="2020-07" db="EMBL/GenBank/DDBJ databases">
        <title>Taxonomic revisions and descriptions of new bacterial species based on genomic comparisons in the high-G+C-content subgroup of the family Alcaligenaceae.</title>
        <authorList>
            <person name="Szabo A."/>
            <person name="Felfoldi T."/>
        </authorList>
    </citation>
    <scope>NUCLEOTIDE SEQUENCE [LARGE SCALE GENOMIC DNA]</scope>
    <source>
        <strain evidence="7 8">DSM 25264</strain>
    </source>
</reference>
<dbReference type="PANTHER" id="PTHR30250:SF28">
    <property type="entry name" value="POLYSACCHARIDE BIOSYNTHESIS PROTEIN"/>
    <property type="match status" value="1"/>
</dbReference>
<dbReference type="RefSeq" id="WP_129971350.1">
    <property type="nucleotide sequence ID" value="NZ_JACCEW010000008.1"/>
</dbReference>
<gene>
    <name evidence="7" type="ORF">H0A68_18910</name>
</gene>
<evidence type="ECO:0000256" key="5">
    <source>
        <dbReference type="ARBA" id="ARBA00023136"/>
    </source>
</evidence>
<dbReference type="EMBL" id="JACCEW010000008">
    <property type="protein sequence ID" value="NYT38951.1"/>
    <property type="molecule type" value="Genomic_DNA"/>
</dbReference>
<dbReference type="Pfam" id="PF13440">
    <property type="entry name" value="Polysacc_synt_3"/>
    <property type="match status" value="1"/>
</dbReference>
<sequence length="477" mass="51909">MPIAWIRTILPSTPFARGVSLLAGGTAGSQALLMLAAPLLTRLYTPDLFGLLAVYTSLLGMFLSVSTLCYEEAIVLPECDRDAANIAALCMSITVIVVVLCSVVLHSANQFIARELDAGRLVRYLWLLPLGLLLAGFTQIMSLWAMRHKQFSLVAQSRMVQTVITLTLQLGAYRLAVLALLLGHTLGQAASLLTLNSGIRRRSRIRGISLSGMRQAAWRYRNFPYFSTLSNLLDTGGRELPTILFAMLFSPGAAGLYALANRVLAMPMTVLGSAIAHVLLANAPQAHRDGELGSMVAIVYGRLSHIAMPAVLALMMVAPDLFALVFGQEWREAGLLAQCMAPWLYMRFVASPLSTLIPALEKQREGLVFYAAVFALRIIAIVIGGLSNSLTMAVVLLSLASVLSWGAYLIWITGQIGNSIRNLAWTSLSSLGWGLLCIAPLIANKLYLNHDGTWMVALLMTGLLISLRIYYLLRQIY</sequence>
<accession>A0A853FKQ4</accession>
<feature type="transmembrane region" description="Helical" evidence="6">
    <location>
        <begin position="303"/>
        <end position="323"/>
    </location>
</feature>
<feature type="transmembrane region" description="Helical" evidence="6">
    <location>
        <begin position="240"/>
        <end position="259"/>
    </location>
</feature>